<dbReference type="InterPro" id="IPR040042">
    <property type="entry name" value="Branching_enz_MT3115-like"/>
</dbReference>
<evidence type="ECO:0000256" key="1">
    <source>
        <dbReference type="ARBA" id="ARBA00006821"/>
    </source>
</evidence>
<dbReference type="GO" id="GO:0005576">
    <property type="term" value="C:extracellular region"/>
    <property type="evidence" value="ECO:0007669"/>
    <property type="project" value="TreeGrafter"/>
</dbReference>
<dbReference type="SUPFAM" id="SSF88688">
    <property type="entry name" value="Families 57/38 glycoside transferase middle domain"/>
    <property type="match status" value="1"/>
</dbReference>
<dbReference type="GO" id="GO:0030979">
    <property type="term" value="P:alpha-glucan biosynthetic process"/>
    <property type="evidence" value="ECO:0007669"/>
    <property type="project" value="InterPro"/>
</dbReference>
<dbReference type="InterPro" id="IPR037090">
    <property type="entry name" value="57_glycoside_trans_central"/>
</dbReference>
<sequence length="511" mass="55956">MTSTRRSPTSVGRFCLVLHTHLPWLAHHGSWPVGEEWLYQAWSSSYLPVVDLLNALAAEGHTDVLTLGLTPVLAAQLDNPHCLNEEQTWLGFWAARALGMASDPDRGVREAGAREHLAAQRAIESFDLRWSRGGSAALRPLADAGVIELLSGPATHPFQPLLHERVAALSLRVGLDDSRMRLGTSPAGIWAPECGYRPGLERIYSEQGVSHVVVDGPTMRHVGGSTSAAHTLGDTDVAVFARDLDITYRVWSPRRGYPGGAWYRDFYAMDVVNGFRRSRVTTTSTPSHQKAPYEPERASIAAEADARDFVAHVRAHLLDIRDQRGGRAGLVVAAYDTELFGHWWHEGPQWLGHVLRMLPEAGVEVSTLQGALDSGAVEGRVDLESGSWGSGKDWRVWEGNAVADLVAENDSLQGRLLDMVDKAHDGGDGRRDPALDQLVRSALLALSSDWAFMVTKDTAAHYARQRHLGHHADFHRLADLIASGRGPQAERVAHAQRTVDGPFAHLDARLL</sequence>
<dbReference type="InterPro" id="IPR015293">
    <property type="entry name" value="BE_C"/>
</dbReference>
<dbReference type="AlphaFoldDB" id="A0A6J7QM58"/>
<dbReference type="InterPro" id="IPR027291">
    <property type="entry name" value="Glyco_hydro_38_N_sf"/>
</dbReference>
<dbReference type="PANTHER" id="PTHR41695">
    <property type="entry name" value="1,4-ALPHA-GLUCAN BRANCHING ENZYME RV3031-RELATED"/>
    <property type="match status" value="1"/>
</dbReference>
<dbReference type="Pfam" id="PF03065">
    <property type="entry name" value="Glyco_hydro_57"/>
    <property type="match status" value="1"/>
</dbReference>
<dbReference type="InterPro" id="IPR004300">
    <property type="entry name" value="Glyco_hydro_57_N"/>
</dbReference>
<evidence type="ECO:0000259" key="3">
    <source>
        <dbReference type="Pfam" id="PF03065"/>
    </source>
</evidence>
<dbReference type="GO" id="GO:0003844">
    <property type="term" value="F:1,4-alpha-glucan branching enzyme activity"/>
    <property type="evidence" value="ECO:0007669"/>
    <property type="project" value="InterPro"/>
</dbReference>
<dbReference type="Gene3D" id="3.20.110.10">
    <property type="entry name" value="Glycoside hydrolase 38, N terminal domain"/>
    <property type="match status" value="1"/>
</dbReference>
<dbReference type="Gene3D" id="1.20.1430.10">
    <property type="entry name" value="Families 57/38 glycoside transferase, middle domain"/>
    <property type="match status" value="1"/>
</dbReference>
<dbReference type="InterPro" id="IPR011330">
    <property type="entry name" value="Glyco_hydro/deAcase_b/a-brl"/>
</dbReference>
<proteinExistence type="inferred from homology"/>
<dbReference type="SUPFAM" id="SSF88713">
    <property type="entry name" value="Glycoside hydrolase/deacetylase"/>
    <property type="match status" value="1"/>
</dbReference>
<dbReference type="Pfam" id="PF09210">
    <property type="entry name" value="BE_C"/>
    <property type="match status" value="1"/>
</dbReference>
<evidence type="ECO:0000256" key="2">
    <source>
        <dbReference type="ARBA" id="ARBA00023277"/>
    </source>
</evidence>
<dbReference type="InterPro" id="IPR028995">
    <property type="entry name" value="Glyco_hydro_57/38_cen_sf"/>
</dbReference>
<protein>
    <submittedName>
        <fullName evidence="5">Unannotated protein</fullName>
    </submittedName>
</protein>
<comment type="similarity">
    <text evidence="1">Belongs to the glycosyl hydrolase 57 family.</text>
</comment>
<feature type="domain" description="Glycoside hydrolase family 57 N-terminal" evidence="3">
    <location>
        <begin position="16"/>
        <end position="278"/>
    </location>
</feature>
<dbReference type="PANTHER" id="PTHR41695:SF1">
    <property type="entry name" value="1,4-ALPHA-GLUCAN BRANCHING ENZYME TK1436"/>
    <property type="match status" value="1"/>
</dbReference>
<gene>
    <name evidence="5" type="ORF">UFOPK3992_01435</name>
</gene>
<keyword evidence="2" id="KW-0119">Carbohydrate metabolism</keyword>
<dbReference type="EMBL" id="CAFBOZ010000222">
    <property type="protein sequence ID" value="CAB5015512.1"/>
    <property type="molecule type" value="Genomic_DNA"/>
</dbReference>
<evidence type="ECO:0000313" key="5">
    <source>
        <dbReference type="EMBL" id="CAB5015512.1"/>
    </source>
</evidence>
<reference evidence="5" key="1">
    <citation type="submission" date="2020-05" db="EMBL/GenBank/DDBJ databases">
        <authorList>
            <person name="Chiriac C."/>
            <person name="Salcher M."/>
            <person name="Ghai R."/>
            <person name="Kavagutti S V."/>
        </authorList>
    </citation>
    <scope>NUCLEOTIDE SEQUENCE</scope>
</reference>
<organism evidence="5">
    <name type="scientific">freshwater metagenome</name>
    <dbReference type="NCBI Taxonomy" id="449393"/>
    <lineage>
        <taxon>unclassified sequences</taxon>
        <taxon>metagenomes</taxon>
        <taxon>ecological metagenomes</taxon>
    </lineage>
</organism>
<accession>A0A6J7QM58</accession>
<evidence type="ECO:0000259" key="4">
    <source>
        <dbReference type="Pfam" id="PF09210"/>
    </source>
</evidence>
<name>A0A6J7QM58_9ZZZZ</name>
<feature type="domain" description="1,4-alpha-glucan branching enzyme C-terminal" evidence="4">
    <location>
        <begin position="415"/>
        <end position="510"/>
    </location>
</feature>